<dbReference type="InterPro" id="IPR000700">
    <property type="entry name" value="PAS-assoc_C"/>
</dbReference>
<reference evidence="4 5" key="1">
    <citation type="submission" date="2018-07" db="EMBL/GenBank/DDBJ databases">
        <title>Genomic Encyclopedia of Type Strains, Phase III (KMG-III): the genomes of soil and plant-associated and newly described type strains.</title>
        <authorList>
            <person name="Whitman W."/>
        </authorList>
    </citation>
    <scope>NUCLEOTIDE SEQUENCE [LARGE SCALE GENOMIC DNA]</scope>
    <source>
        <strain evidence="4 5">CECT 8488</strain>
    </source>
</reference>
<dbReference type="CDD" id="cd01948">
    <property type="entry name" value="EAL"/>
    <property type="match status" value="1"/>
</dbReference>
<dbReference type="SMART" id="SM00267">
    <property type="entry name" value="GGDEF"/>
    <property type="match status" value="1"/>
</dbReference>
<proteinExistence type="predicted"/>
<dbReference type="InterPro" id="IPR029787">
    <property type="entry name" value="Nucleotide_cyclase"/>
</dbReference>
<evidence type="ECO:0000313" key="4">
    <source>
        <dbReference type="EMBL" id="RED49648.1"/>
    </source>
</evidence>
<organism evidence="4 5">
    <name type="scientific">Aestuariispira insulae</name>
    <dbReference type="NCBI Taxonomy" id="1461337"/>
    <lineage>
        <taxon>Bacteria</taxon>
        <taxon>Pseudomonadati</taxon>
        <taxon>Pseudomonadota</taxon>
        <taxon>Alphaproteobacteria</taxon>
        <taxon>Rhodospirillales</taxon>
        <taxon>Kiloniellaceae</taxon>
        <taxon>Aestuariispira</taxon>
    </lineage>
</organism>
<dbReference type="NCBIfam" id="TIGR00254">
    <property type="entry name" value="GGDEF"/>
    <property type="match status" value="1"/>
</dbReference>
<dbReference type="InterPro" id="IPR013655">
    <property type="entry name" value="PAS_fold_3"/>
</dbReference>
<feature type="domain" description="EAL" evidence="2">
    <location>
        <begin position="312"/>
        <end position="553"/>
    </location>
</feature>
<dbReference type="CDD" id="cd01949">
    <property type="entry name" value="GGDEF"/>
    <property type="match status" value="1"/>
</dbReference>
<protein>
    <submittedName>
        <fullName evidence="4">Diguanylate cyclase/phosphodiesterase</fullName>
    </submittedName>
</protein>
<dbReference type="EMBL" id="QRDW01000005">
    <property type="protein sequence ID" value="RED49648.1"/>
    <property type="molecule type" value="Genomic_DNA"/>
</dbReference>
<evidence type="ECO:0000259" key="2">
    <source>
        <dbReference type="PROSITE" id="PS50883"/>
    </source>
</evidence>
<dbReference type="PROSITE" id="PS50113">
    <property type="entry name" value="PAC"/>
    <property type="match status" value="1"/>
</dbReference>
<dbReference type="SUPFAM" id="SSF55073">
    <property type="entry name" value="Nucleotide cyclase"/>
    <property type="match status" value="1"/>
</dbReference>
<dbReference type="SUPFAM" id="SSF55785">
    <property type="entry name" value="PYP-like sensor domain (PAS domain)"/>
    <property type="match status" value="1"/>
</dbReference>
<evidence type="ECO:0000259" key="3">
    <source>
        <dbReference type="PROSITE" id="PS50887"/>
    </source>
</evidence>
<gene>
    <name evidence="4" type="ORF">DFP90_10519</name>
</gene>
<keyword evidence="5" id="KW-1185">Reference proteome</keyword>
<feature type="domain" description="GGDEF" evidence="3">
    <location>
        <begin position="168"/>
        <end position="301"/>
    </location>
</feature>
<dbReference type="Pfam" id="PF08447">
    <property type="entry name" value="PAS_3"/>
    <property type="match status" value="1"/>
</dbReference>
<dbReference type="Gene3D" id="3.30.450.20">
    <property type="entry name" value="PAS domain"/>
    <property type="match status" value="1"/>
</dbReference>
<feature type="domain" description="PAC" evidence="1">
    <location>
        <begin position="84"/>
        <end position="136"/>
    </location>
</feature>
<dbReference type="SMART" id="SM00086">
    <property type="entry name" value="PAC"/>
    <property type="match status" value="1"/>
</dbReference>
<dbReference type="InterPro" id="IPR001633">
    <property type="entry name" value="EAL_dom"/>
</dbReference>
<dbReference type="InterPro" id="IPR043128">
    <property type="entry name" value="Rev_trsase/Diguanyl_cyclase"/>
</dbReference>
<evidence type="ECO:0000259" key="1">
    <source>
        <dbReference type="PROSITE" id="PS50113"/>
    </source>
</evidence>
<comment type="caution">
    <text evidence="4">The sequence shown here is derived from an EMBL/GenBank/DDBJ whole genome shotgun (WGS) entry which is preliminary data.</text>
</comment>
<dbReference type="Gene3D" id="3.20.20.450">
    <property type="entry name" value="EAL domain"/>
    <property type="match status" value="1"/>
</dbReference>
<name>A0A3D9HJK3_9PROT</name>
<dbReference type="Proteomes" id="UP000256845">
    <property type="component" value="Unassembled WGS sequence"/>
</dbReference>
<dbReference type="Pfam" id="PF00563">
    <property type="entry name" value="EAL"/>
    <property type="match status" value="1"/>
</dbReference>
<dbReference type="InterPro" id="IPR000160">
    <property type="entry name" value="GGDEF_dom"/>
</dbReference>
<dbReference type="GO" id="GO:0071111">
    <property type="term" value="F:cyclic-guanylate-specific phosphodiesterase activity"/>
    <property type="evidence" value="ECO:0007669"/>
    <property type="project" value="InterPro"/>
</dbReference>
<dbReference type="Pfam" id="PF00990">
    <property type="entry name" value="GGDEF"/>
    <property type="match status" value="1"/>
</dbReference>
<dbReference type="AlphaFoldDB" id="A0A3D9HJK3"/>
<accession>A0A3D9HJK3</accession>
<dbReference type="PROSITE" id="PS50883">
    <property type="entry name" value="EAL"/>
    <property type="match status" value="1"/>
</dbReference>
<dbReference type="PANTHER" id="PTHR33121:SF79">
    <property type="entry name" value="CYCLIC DI-GMP PHOSPHODIESTERASE PDED-RELATED"/>
    <property type="match status" value="1"/>
</dbReference>
<dbReference type="Gene3D" id="3.30.70.270">
    <property type="match status" value="1"/>
</dbReference>
<dbReference type="PANTHER" id="PTHR33121">
    <property type="entry name" value="CYCLIC DI-GMP PHOSPHODIESTERASE PDEF"/>
    <property type="match status" value="1"/>
</dbReference>
<dbReference type="InterPro" id="IPR035965">
    <property type="entry name" value="PAS-like_dom_sf"/>
</dbReference>
<dbReference type="PROSITE" id="PS50887">
    <property type="entry name" value="GGDEF"/>
    <property type="match status" value="1"/>
</dbReference>
<dbReference type="SUPFAM" id="SSF141868">
    <property type="entry name" value="EAL domain-like"/>
    <property type="match status" value="1"/>
</dbReference>
<sequence>MGVSRVTSKDHLSRMALLAAGDVAYCWDLVSDEISWVGDVSSLFTSDGEPEVSDGEAFIARINEEDLAARLKLLDIPESEGGRYECEYRLRQDDAAFAWVHERGQVESDDNGQPLSVAGVMRIVTERKQKERMLSHQTNYDELTGHLNKSRLRDALHNALNYGKRFQVPNAYLLVGLNGLADVHHDLGRDAVDALILGAGQIIERALRSIDTIGRVDTDRFGAVLSNCDEAGLNGLLARLVDSFSRERVYYGDRSLSFSAAIGAVQFPEDVHTATEIMGRAETALMESRAQGVNKASIYRPSEEERYKLRNKILVAQQIEEALRDDMVCFAFQPIVSSSSRKPAYYETLIRIKDSGGELVPAATFIPVAERFGLIRDLDRWGLGAAIKMLEDDPQLRLSINLSALTVTDFSWFRALRNHLRGNETLAKRLMLEITETVAMEDLDVTAHFVASVRQLGCKVALDDFGSGHTSFRQLRSLTVDVVKIDGIFVQDLDKVPESISFVRKLVSISDEIGFETVAEGVEREETAGLLAEQGVHFLQGWHFGKPKLTLDD</sequence>
<dbReference type="InterPro" id="IPR035919">
    <property type="entry name" value="EAL_sf"/>
</dbReference>
<dbReference type="InterPro" id="IPR001610">
    <property type="entry name" value="PAC"/>
</dbReference>
<dbReference type="SMART" id="SM00052">
    <property type="entry name" value="EAL"/>
    <property type="match status" value="1"/>
</dbReference>
<dbReference type="InterPro" id="IPR050706">
    <property type="entry name" value="Cyclic-di-GMP_PDE-like"/>
</dbReference>
<evidence type="ECO:0000313" key="5">
    <source>
        <dbReference type="Proteomes" id="UP000256845"/>
    </source>
</evidence>